<organism evidence="1 2">
    <name type="scientific">Tissierella pigra</name>
    <dbReference type="NCBI Taxonomy" id="2607614"/>
    <lineage>
        <taxon>Bacteria</taxon>
        <taxon>Bacillati</taxon>
        <taxon>Bacillota</taxon>
        <taxon>Tissierellia</taxon>
        <taxon>Tissierellales</taxon>
        <taxon>Tissierellaceae</taxon>
        <taxon>Tissierella</taxon>
    </lineage>
</organism>
<gene>
    <name evidence="1" type="ORF">FYJ83_18970</name>
</gene>
<name>A0A6N7Y3T4_9FIRM</name>
<dbReference type="EMBL" id="VUNQ01000089">
    <property type="protein sequence ID" value="MSU03544.1"/>
    <property type="molecule type" value="Genomic_DNA"/>
</dbReference>
<reference evidence="1 2" key="1">
    <citation type="submission" date="2019-09" db="EMBL/GenBank/DDBJ databases">
        <title>In-depth cultivation of the pig gut microbiome towards novel bacterial diversity and tailored functional studies.</title>
        <authorList>
            <person name="Wylensek D."/>
            <person name="Hitch T.C.A."/>
            <person name="Clavel T."/>
        </authorList>
    </citation>
    <scope>NUCLEOTIDE SEQUENCE [LARGE SCALE GENOMIC DNA]</scope>
    <source>
        <strain evidence="1 2">WCA3-693-APC-4?</strain>
    </source>
</reference>
<accession>A0A6N7Y3T4</accession>
<dbReference type="AlphaFoldDB" id="A0A6N7Y3T4"/>
<protein>
    <submittedName>
        <fullName evidence="1">Uncharacterized protein</fullName>
    </submittedName>
</protein>
<sequence>MIHVNMVKGDYVYEQWDTESFKAMYEKFKELEELGYEMVNEEHGPLNVYFHFKKEGCEEIVVTLMCF</sequence>
<evidence type="ECO:0000313" key="2">
    <source>
        <dbReference type="Proteomes" id="UP000469523"/>
    </source>
</evidence>
<comment type="caution">
    <text evidence="1">The sequence shown here is derived from an EMBL/GenBank/DDBJ whole genome shotgun (WGS) entry which is preliminary data.</text>
</comment>
<dbReference type="RefSeq" id="WP_154443096.1">
    <property type="nucleotide sequence ID" value="NZ_VUNQ01000089.1"/>
</dbReference>
<proteinExistence type="predicted"/>
<keyword evidence="2" id="KW-1185">Reference proteome</keyword>
<dbReference type="Proteomes" id="UP000469523">
    <property type="component" value="Unassembled WGS sequence"/>
</dbReference>
<evidence type="ECO:0000313" key="1">
    <source>
        <dbReference type="EMBL" id="MSU03544.1"/>
    </source>
</evidence>